<evidence type="ECO:0000313" key="10">
    <source>
        <dbReference type="EMBL" id="GKV27927.1"/>
    </source>
</evidence>
<dbReference type="EMBL" id="BPVZ01000077">
    <property type="protein sequence ID" value="GKV27927.1"/>
    <property type="molecule type" value="Genomic_DNA"/>
</dbReference>
<keyword evidence="5 9" id="KW-0378">Hydrolase</keyword>
<dbReference type="GO" id="GO:0005975">
    <property type="term" value="P:carbohydrate metabolic process"/>
    <property type="evidence" value="ECO:0007669"/>
    <property type="project" value="InterPro"/>
</dbReference>
<protein>
    <recommendedName>
        <fullName evidence="12">Polygalacturonase</fullName>
    </recommendedName>
</protein>
<dbReference type="PANTHER" id="PTHR31375">
    <property type="match status" value="1"/>
</dbReference>
<dbReference type="PROSITE" id="PS00502">
    <property type="entry name" value="POLYGALACTURONASE"/>
    <property type="match status" value="1"/>
</dbReference>
<keyword evidence="3" id="KW-0134">Cell wall</keyword>
<sequence length="376" mass="40649">MNYEATGDGQSDDFQAFLKAWDAVCGSRRKNPTLIIPKNKKFLFSPITFEGPCKSNVAVQIMGDVVAPSRSTSSWQSQSEAWILFANVTGLKVTGKGTLDARGSEWWDWCPRVSSCIKPVVCKRPTTMRFLNCSSLHVSGLTSVDSGRNHISINSCQHGTFSFITLIAPDESPNTDGIDISNSNNIAISKSNIRTGDDCIAINDGSSYINITELTCGPGHGISIGSLGKNGAKAEVEEIHVKNCTFNGTQNGARIKTWQGGSGYARKISFEKIQLFDSGNPIIIDQYYCDCKGEKTCENQTAAVQISDVTFRDIQGTSNKTDVIKLSCSETLACTNILVENIHLTSTVEGEEAYSSCVNAHGRSSESIPPIDCLLG</sequence>
<accession>A0AAV5KTE0</accession>
<name>A0AAV5KTE0_9ROSI</name>
<dbReference type="GO" id="GO:0071555">
    <property type="term" value="P:cell wall organization"/>
    <property type="evidence" value="ECO:0007669"/>
    <property type="project" value="UniProtKB-KW"/>
</dbReference>
<gene>
    <name evidence="10" type="ORF">SLEP1_g37041</name>
</gene>
<dbReference type="Proteomes" id="UP001054252">
    <property type="component" value="Unassembled WGS sequence"/>
</dbReference>
<organism evidence="10 11">
    <name type="scientific">Rubroshorea leprosula</name>
    <dbReference type="NCBI Taxonomy" id="152421"/>
    <lineage>
        <taxon>Eukaryota</taxon>
        <taxon>Viridiplantae</taxon>
        <taxon>Streptophyta</taxon>
        <taxon>Embryophyta</taxon>
        <taxon>Tracheophyta</taxon>
        <taxon>Spermatophyta</taxon>
        <taxon>Magnoliopsida</taxon>
        <taxon>eudicotyledons</taxon>
        <taxon>Gunneridae</taxon>
        <taxon>Pentapetalae</taxon>
        <taxon>rosids</taxon>
        <taxon>malvids</taxon>
        <taxon>Malvales</taxon>
        <taxon>Dipterocarpaceae</taxon>
        <taxon>Rubroshorea</taxon>
    </lineage>
</organism>
<evidence type="ECO:0000256" key="1">
    <source>
        <dbReference type="ARBA" id="ARBA00004191"/>
    </source>
</evidence>
<evidence type="ECO:0000256" key="8">
    <source>
        <dbReference type="PROSITE-ProRule" id="PRU10052"/>
    </source>
</evidence>
<evidence type="ECO:0000256" key="4">
    <source>
        <dbReference type="ARBA" id="ARBA00022525"/>
    </source>
</evidence>
<dbReference type="SMART" id="SM00710">
    <property type="entry name" value="PbH1"/>
    <property type="match status" value="4"/>
</dbReference>
<reference evidence="10 11" key="1">
    <citation type="journal article" date="2021" name="Commun. Biol.">
        <title>The genome of Shorea leprosula (Dipterocarpaceae) highlights the ecological relevance of drought in aseasonal tropical rainforests.</title>
        <authorList>
            <person name="Ng K.K.S."/>
            <person name="Kobayashi M.J."/>
            <person name="Fawcett J.A."/>
            <person name="Hatakeyama M."/>
            <person name="Paape T."/>
            <person name="Ng C.H."/>
            <person name="Ang C.C."/>
            <person name="Tnah L.H."/>
            <person name="Lee C.T."/>
            <person name="Nishiyama T."/>
            <person name="Sese J."/>
            <person name="O'Brien M.J."/>
            <person name="Copetti D."/>
            <person name="Mohd Noor M.I."/>
            <person name="Ong R.C."/>
            <person name="Putra M."/>
            <person name="Sireger I.Z."/>
            <person name="Indrioko S."/>
            <person name="Kosugi Y."/>
            <person name="Izuno A."/>
            <person name="Isagi Y."/>
            <person name="Lee S.L."/>
            <person name="Shimizu K.K."/>
        </authorList>
    </citation>
    <scope>NUCLEOTIDE SEQUENCE [LARGE SCALE GENOMIC DNA]</scope>
    <source>
        <strain evidence="10">214</strain>
    </source>
</reference>
<dbReference type="Gene3D" id="2.160.20.10">
    <property type="entry name" value="Single-stranded right-handed beta-helix, Pectin lyase-like"/>
    <property type="match status" value="1"/>
</dbReference>
<dbReference type="InterPro" id="IPR012334">
    <property type="entry name" value="Pectin_lyas_fold"/>
</dbReference>
<keyword evidence="7" id="KW-0961">Cell wall biogenesis/degradation</keyword>
<dbReference type="InterPro" id="IPR006626">
    <property type="entry name" value="PbH1"/>
</dbReference>
<keyword evidence="4" id="KW-0964">Secreted</keyword>
<dbReference type="AlphaFoldDB" id="A0AAV5KTE0"/>
<dbReference type="InterPro" id="IPR000743">
    <property type="entry name" value="Glyco_hydro_28"/>
</dbReference>
<evidence type="ECO:0000313" key="11">
    <source>
        <dbReference type="Proteomes" id="UP001054252"/>
    </source>
</evidence>
<evidence type="ECO:0000256" key="5">
    <source>
        <dbReference type="ARBA" id="ARBA00022801"/>
    </source>
</evidence>
<evidence type="ECO:0000256" key="9">
    <source>
        <dbReference type="RuleBase" id="RU361169"/>
    </source>
</evidence>
<evidence type="ECO:0000256" key="7">
    <source>
        <dbReference type="ARBA" id="ARBA00023316"/>
    </source>
</evidence>
<comment type="subcellular location">
    <subcellularLocation>
        <location evidence="1">Secreted</location>
        <location evidence="1">Cell wall</location>
    </subcellularLocation>
</comment>
<evidence type="ECO:0000256" key="2">
    <source>
        <dbReference type="ARBA" id="ARBA00008834"/>
    </source>
</evidence>
<feature type="active site" evidence="8">
    <location>
        <position position="220"/>
    </location>
</feature>
<keyword evidence="6 9" id="KW-0326">Glycosidase</keyword>
<dbReference type="Pfam" id="PF00295">
    <property type="entry name" value="Glyco_hydro_28"/>
    <property type="match status" value="1"/>
</dbReference>
<dbReference type="GO" id="GO:0004650">
    <property type="term" value="F:polygalacturonase activity"/>
    <property type="evidence" value="ECO:0007669"/>
    <property type="project" value="InterPro"/>
</dbReference>
<keyword evidence="11" id="KW-1185">Reference proteome</keyword>
<evidence type="ECO:0008006" key="12">
    <source>
        <dbReference type="Google" id="ProtNLM"/>
    </source>
</evidence>
<comment type="caution">
    <text evidence="10">The sequence shown here is derived from an EMBL/GenBank/DDBJ whole genome shotgun (WGS) entry which is preliminary data.</text>
</comment>
<dbReference type="SUPFAM" id="SSF51126">
    <property type="entry name" value="Pectin lyase-like"/>
    <property type="match status" value="1"/>
</dbReference>
<evidence type="ECO:0000256" key="6">
    <source>
        <dbReference type="ARBA" id="ARBA00023295"/>
    </source>
</evidence>
<evidence type="ECO:0000256" key="3">
    <source>
        <dbReference type="ARBA" id="ARBA00022512"/>
    </source>
</evidence>
<comment type="similarity">
    <text evidence="2 9">Belongs to the glycosyl hydrolase 28 family.</text>
</comment>
<proteinExistence type="inferred from homology"/>
<dbReference type="InterPro" id="IPR011050">
    <property type="entry name" value="Pectin_lyase_fold/virulence"/>
</dbReference>